<keyword evidence="6" id="KW-1185">Reference proteome</keyword>
<evidence type="ECO:0000256" key="4">
    <source>
        <dbReference type="SAM" id="SignalP"/>
    </source>
</evidence>
<dbReference type="EnsemblPlants" id="TraesCS2B02G341000.1">
    <property type="protein sequence ID" value="TraesCS2B02G341000.1"/>
    <property type="gene ID" value="TraesCS2B02G341000"/>
</dbReference>
<dbReference type="Gramene" id="TraesCS2B03G0887700.1">
    <property type="protein sequence ID" value="TraesCS2B03G0887700.1.CDS"/>
    <property type="gene ID" value="TraesCS2B03G0887700"/>
</dbReference>
<keyword evidence="3" id="KW-0119">Carbohydrate metabolism</keyword>
<dbReference type="InterPro" id="IPR011013">
    <property type="entry name" value="Gal_mutarotase_sf_dom"/>
</dbReference>
<dbReference type="PANTHER" id="PTHR10091:SF21">
    <property type="entry name" value="ALDOSE 1-EPIMERASE"/>
    <property type="match status" value="1"/>
</dbReference>
<evidence type="ECO:0008006" key="7">
    <source>
        <dbReference type="Google" id="ProtNLM"/>
    </source>
</evidence>
<dbReference type="SMR" id="A0A3B6C835"/>
<dbReference type="Gramene" id="TraesCLE_scaffold_009418_01G000100.1">
    <property type="protein sequence ID" value="TraesCLE_scaffold_009418_01G000100.1"/>
    <property type="gene ID" value="TraesCLE_scaffold_009418_01G000100"/>
</dbReference>
<feature type="chain" id="PRO_5043172183" description="Aldose 1-epimerase" evidence="4">
    <location>
        <begin position="23"/>
        <end position="278"/>
    </location>
</feature>
<dbReference type="AlphaFoldDB" id="A0A3B6C835"/>
<evidence type="ECO:0000256" key="2">
    <source>
        <dbReference type="ARBA" id="ARBA00023235"/>
    </source>
</evidence>
<dbReference type="Gene3D" id="2.70.98.10">
    <property type="match status" value="1"/>
</dbReference>
<dbReference type="Gramene" id="TraesCAD_scaffold_015724_01G000100.1">
    <property type="protein sequence ID" value="TraesCAD_scaffold_015724_01G000100.1"/>
    <property type="gene ID" value="TraesCAD_scaffold_015724_01G000100"/>
</dbReference>
<dbReference type="Gramene" id="TraesRN2B0100915200.1">
    <property type="protein sequence ID" value="TraesRN2B0100915200.1"/>
    <property type="gene ID" value="TraesRN2B0100915200"/>
</dbReference>
<dbReference type="CDD" id="cd09019">
    <property type="entry name" value="galactose_mutarotase_like"/>
    <property type="match status" value="1"/>
</dbReference>
<dbReference type="Gramene" id="TraesROB_scaffold_055191_01G000100.1">
    <property type="protein sequence ID" value="TraesROB_scaffold_055191_01G000100.1"/>
    <property type="gene ID" value="TraesROB_scaffold_055191_01G000100"/>
</dbReference>
<dbReference type="OrthoDB" id="274691at2759"/>
<evidence type="ECO:0000256" key="3">
    <source>
        <dbReference type="ARBA" id="ARBA00023277"/>
    </source>
</evidence>
<keyword evidence="2" id="KW-0413">Isomerase</keyword>
<dbReference type="InterPro" id="IPR047215">
    <property type="entry name" value="Galactose_mutarotase-like"/>
</dbReference>
<dbReference type="Gramene" id="TraesJAG2B03G00969770.1">
    <property type="protein sequence ID" value="TraesJAG2B03G00969770.1"/>
    <property type="gene ID" value="TraesJAG2B03G00969770"/>
</dbReference>
<proteinExistence type="inferred from homology"/>
<evidence type="ECO:0000256" key="1">
    <source>
        <dbReference type="ARBA" id="ARBA00006206"/>
    </source>
</evidence>
<dbReference type="Gramene" id="TraesCS2B02G341000.1">
    <property type="protein sequence ID" value="TraesCS2B02G341000.1"/>
    <property type="gene ID" value="TraesCS2B02G341000"/>
</dbReference>
<comment type="similarity">
    <text evidence="1">Belongs to the aldose epimerase family.</text>
</comment>
<sequence length="278" mass="30743">MVVRAALLPVTLLLCFALPGSADVARTADGFYELKNKKGNFSIKVTNWGATLVSVVVPDCHGDLTDVVLGYDTVAGYAKGAAAGSTIGRVANRIANARFVLDGKTYRLFRNDGNNTIHGGHRGFNKVIWTVKEHVQYGDSPYITYYRSFDGEQGFPGYLDVYVTYRLSDPYDLSIHMNATATSKATPVNLVNHAYWNLAGHGSGDVLEHELQMFASQYTPVDGYMIPTGQVAPVAGTNDVSREYYKCFEEKEYQTESKRNETFGKVIFGKETIQETWS</sequence>
<evidence type="ECO:0000313" key="6">
    <source>
        <dbReference type="Proteomes" id="UP000019116"/>
    </source>
</evidence>
<dbReference type="GO" id="GO:0006006">
    <property type="term" value="P:glucose metabolic process"/>
    <property type="evidence" value="ECO:0000318"/>
    <property type="project" value="GO_Central"/>
</dbReference>
<dbReference type="GO" id="GO:0033499">
    <property type="term" value="P:galactose catabolic process via UDP-galactose, Leloir pathway"/>
    <property type="evidence" value="ECO:0000318"/>
    <property type="project" value="GO_Central"/>
</dbReference>
<dbReference type="STRING" id="4565.A0A3B6C835"/>
<dbReference type="GO" id="GO:0030246">
    <property type="term" value="F:carbohydrate binding"/>
    <property type="evidence" value="ECO:0007669"/>
    <property type="project" value="InterPro"/>
</dbReference>
<dbReference type="Gramene" id="TraesWEE_scaffold_050353_01G000200.1">
    <property type="protein sequence ID" value="TraesWEE_scaffold_050353_01G000200.1"/>
    <property type="gene ID" value="TraesWEE_scaffold_050353_01G000200"/>
</dbReference>
<reference evidence="5" key="1">
    <citation type="submission" date="2018-08" db="EMBL/GenBank/DDBJ databases">
        <authorList>
            <person name="Rossello M."/>
        </authorList>
    </citation>
    <scope>NUCLEOTIDE SEQUENCE [LARGE SCALE GENOMIC DNA]</scope>
    <source>
        <strain evidence="5">cv. Chinese Spring</strain>
    </source>
</reference>
<dbReference type="OMA" id="HGANCAT"/>
<dbReference type="Gramene" id="TraesARI2B03G00984790.1">
    <property type="protein sequence ID" value="TraesARI2B03G00984790.1"/>
    <property type="gene ID" value="TraesARI2B03G00984790"/>
</dbReference>
<reference evidence="5" key="2">
    <citation type="submission" date="2018-10" db="UniProtKB">
        <authorList>
            <consortium name="EnsemblPlants"/>
        </authorList>
    </citation>
    <scope>IDENTIFICATION</scope>
</reference>
<dbReference type="Pfam" id="PF01263">
    <property type="entry name" value="Aldose_epim"/>
    <property type="match status" value="1"/>
</dbReference>
<dbReference type="PANTHER" id="PTHR10091">
    <property type="entry name" value="ALDOSE-1-EPIMERASE"/>
    <property type="match status" value="1"/>
</dbReference>
<feature type="signal peptide" evidence="4">
    <location>
        <begin position="1"/>
        <end position="22"/>
    </location>
</feature>
<dbReference type="InterPro" id="IPR014718">
    <property type="entry name" value="GH-type_carb-bd"/>
</dbReference>
<keyword evidence="4" id="KW-0732">Signal</keyword>
<dbReference type="PaxDb" id="4565-Traes_2BL_E0A641E7B.1"/>
<name>A0A3B6C835_WHEAT</name>
<dbReference type="Gramene" id="TraesMAC2B03G00967660.1">
    <property type="protein sequence ID" value="TraesMAC2B03G00967660.1"/>
    <property type="gene ID" value="TraesMAC2B03G00967660"/>
</dbReference>
<accession>A0A3B6C835</accession>
<dbReference type="Gramene" id="TraesLDM2B03G00970750.1">
    <property type="protein sequence ID" value="TraesLDM2B03G00970750.1"/>
    <property type="gene ID" value="TraesLDM2B03G00970750"/>
</dbReference>
<dbReference type="Gramene" id="TraesJUL2B03G00976330.1">
    <property type="protein sequence ID" value="TraesJUL2B03G00976330.1"/>
    <property type="gene ID" value="TraesJUL2B03G00976330"/>
</dbReference>
<organism evidence="5">
    <name type="scientific">Triticum aestivum</name>
    <name type="common">Wheat</name>
    <dbReference type="NCBI Taxonomy" id="4565"/>
    <lineage>
        <taxon>Eukaryota</taxon>
        <taxon>Viridiplantae</taxon>
        <taxon>Streptophyta</taxon>
        <taxon>Embryophyta</taxon>
        <taxon>Tracheophyta</taxon>
        <taxon>Spermatophyta</taxon>
        <taxon>Magnoliopsida</taxon>
        <taxon>Liliopsida</taxon>
        <taxon>Poales</taxon>
        <taxon>Poaceae</taxon>
        <taxon>BOP clade</taxon>
        <taxon>Pooideae</taxon>
        <taxon>Triticodae</taxon>
        <taxon>Triticeae</taxon>
        <taxon>Triticinae</taxon>
        <taxon>Triticum</taxon>
    </lineage>
</organism>
<dbReference type="GO" id="GO:0004034">
    <property type="term" value="F:aldose 1-epimerase activity"/>
    <property type="evidence" value="ECO:0000318"/>
    <property type="project" value="GO_Central"/>
</dbReference>
<protein>
    <recommendedName>
        <fullName evidence="7">Aldose 1-epimerase</fullName>
    </recommendedName>
</protein>
<dbReference type="Proteomes" id="UP000019116">
    <property type="component" value="Chromosome 2B"/>
</dbReference>
<dbReference type="InterPro" id="IPR008183">
    <property type="entry name" value="Aldose_1/G6P_1-epimerase"/>
</dbReference>
<dbReference type="SUPFAM" id="SSF74650">
    <property type="entry name" value="Galactose mutarotase-like"/>
    <property type="match status" value="1"/>
</dbReference>
<evidence type="ECO:0000313" key="5">
    <source>
        <dbReference type="EnsemblPlants" id="TraesCS2B02G341000.1"/>
    </source>
</evidence>